<dbReference type="InterPro" id="IPR010982">
    <property type="entry name" value="Lambda_DNA-bd_dom_sf"/>
</dbReference>
<evidence type="ECO:0008006" key="3">
    <source>
        <dbReference type="Google" id="ProtNLM"/>
    </source>
</evidence>
<proteinExistence type="predicted"/>
<dbReference type="GO" id="GO:0003677">
    <property type="term" value="F:DNA binding"/>
    <property type="evidence" value="ECO:0007669"/>
    <property type="project" value="InterPro"/>
</dbReference>
<sequence>MKLELIMRIEMKTSDVLARFNAPKIAKLLKISRQAVYQWGEFVPEAAAFKLLEQEPTLPVKRVS</sequence>
<dbReference type="EMBL" id="CU468230">
    <property type="protein sequence ID" value="CAP01906.1"/>
    <property type="molecule type" value="Genomic_DNA"/>
</dbReference>
<dbReference type="Gene3D" id="1.10.260.40">
    <property type="entry name" value="lambda repressor-like DNA-binding domains"/>
    <property type="match status" value="1"/>
</dbReference>
<dbReference type="BioCyc" id="ABAU509170:GCL9-2133-MONOMER"/>
<dbReference type="Pfam" id="PF14549">
    <property type="entry name" value="P22_Cro"/>
    <property type="match status" value="1"/>
</dbReference>
<organism evidence="1 2">
    <name type="scientific">Acinetobacter baumannii (strain SDF)</name>
    <dbReference type="NCBI Taxonomy" id="509170"/>
    <lineage>
        <taxon>Bacteria</taxon>
        <taxon>Pseudomonadati</taxon>
        <taxon>Pseudomonadota</taxon>
        <taxon>Gammaproteobacteria</taxon>
        <taxon>Moraxellales</taxon>
        <taxon>Moraxellaceae</taxon>
        <taxon>Acinetobacter</taxon>
        <taxon>Acinetobacter calcoaceticus/baumannii complex</taxon>
    </lineage>
</organism>
<dbReference type="HOGENOM" id="CLU_207604_0_0_6"/>
<evidence type="ECO:0000313" key="2">
    <source>
        <dbReference type="Proteomes" id="UP000001741"/>
    </source>
</evidence>
<dbReference type="SUPFAM" id="SSF47413">
    <property type="entry name" value="lambda repressor-like DNA-binding domains"/>
    <property type="match status" value="1"/>
</dbReference>
<dbReference type="KEGG" id="abm:ABSDF2599"/>
<name>B0VTJ1_ACIBS</name>
<evidence type="ECO:0000313" key="1">
    <source>
        <dbReference type="EMBL" id="CAP01906.1"/>
    </source>
</evidence>
<dbReference type="AlphaFoldDB" id="B0VTJ1"/>
<dbReference type="Proteomes" id="UP000001741">
    <property type="component" value="Chromosome"/>
</dbReference>
<protein>
    <recommendedName>
        <fullName evidence="3">Bacteriophage regulatory protein</fullName>
    </recommendedName>
</protein>
<reference evidence="1 2" key="1">
    <citation type="journal article" date="2008" name="PLoS ONE">
        <title>Comparative analysis of Acinetobacters: three genomes for three lifestyles.</title>
        <authorList>
            <person name="Vallenet D."/>
            <person name="Nordmann P."/>
            <person name="Barbe V."/>
            <person name="Poirel L."/>
            <person name="Mangenot S."/>
            <person name="Bataille E."/>
            <person name="Dossat C."/>
            <person name="Gas S."/>
            <person name="Kreimeyer A."/>
            <person name="Lenoble P."/>
            <person name="Oztas S."/>
            <person name="Poulain J."/>
            <person name="Segurens B."/>
            <person name="Robert C."/>
            <person name="Abergel C."/>
            <person name="Claverie J.M."/>
            <person name="Raoult D."/>
            <person name="Medigue C."/>
            <person name="Weissenbach J."/>
            <person name="Cruveiller S."/>
        </authorList>
    </citation>
    <scope>NUCLEOTIDE SEQUENCE [LARGE SCALE GENOMIC DNA]</scope>
    <source>
        <strain evidence="1 2">SDF</strain>
    </source>
</reference>
<gene>
    <name evidence="1" type="ordered locus">ABSDF2599</name>
</gene>
<accession>B0VTJ1</accession>